<dbReference type="GO" id="GO:0045454">
    <property type="term" value="P:cell redox homeostasis"/>
    <property type="evidence" value="ECO:0007669"/>
    <property type="project" value="TreeGrafter"/>
</dbReference>
<dbReference type="GO" id="GO:0015035">
    <property type="term" value="F:protein-disulfide reductase activity"/>
    <property type="evidence" value="ECO:0007669"/>
    <property type="project" value="InterPro"/>
</dbReference>
<dbReference type="InterPro" id="IPR036249">
    <property type="entry name" value="Thioredoxin-like_sf"/>
</dbReference>
<dbReference type="PROSITE" id="PS00194">
    <property type="entry name" value="THIOREDOXIN_1"/>
    <property type="match status" value="1"/>
</dbReference>
<dbReference type="SUPFAM" id="SSF48452">
    <property type="entry name" value="TPR-like"/>
    <property type="match status" value="1"/>
</dbReference>
<proteinExistence type="predicted"/>
<dbReference type="InterPro" id="IPR019734">
    <property type="entry name" value="TPR_rpt"/>
</dbReference>
<keyword evidence="1" id="KW-0813">Transport</keyword>
<accession>A0A381RZJ0</accession>
<dbReference type="InterPro" id="IPR013766">
    <property type="entry name" value="Thioredoxin_domain"/>
</dbReference>
<dbReference type="PANTHER" id="PTHR45663:SF11">
    <property type="entry name" value="GEO12009P1"/>
    <property type="match status" value="1"/>
</dbReference>
<dbReference type="Gene3D" id="1.25.40.10">
    <property type="entry name" value="Tetratricopeptide repeat domain"/>
    <property type="match status" value="2"/>
</dbReference>
<dbReference type="Pfam" id="PF14559">
    <property type="entry name" value="TPR_19"/>
    <property type="match status" value="1"/>
</dbReference>
<keyword evidence="4" id="KW-0676">Redox-active center</keyword>
<feature type="domain" description="Thioredoxin" evidence="5">
    <location>
        <begin position="1"/>
        <end position="129"/>
    </location>
</feature>
<evidence type="ECO:0000256" key="4">
    <source>
        <dbReference type="ARBA" id="ARBA00023284"/>
    </source>
</evidence>
<dbReference type="Pfam" id="PF14561">
    <property type="entry name" value="TPR_20"/>
    <property type="match status" value="1"/>
</dbReference>
<keyword evidence="2" id="KW-0249">Electron transport</keyword>
<evidence type="ECO:0000256" key="1">
    <source>
        <dbReference type="ARBA" id="ARBA00022448"/>
    </source>
</evidence>
<evidence type="ECO:0000259" key="5">
    <source>
        <dbReference type="PROSITE" id="PS51352"/>
    </source>
</evidence>
<dbReference type="SMART" id="SM00028">
    <property type="entry name" value="TPR"/>
    <property type="match status" value="2"/>
</dbReference>
<dbReference type="InterPro" id="IPR017937">
    <property type="entry name" value="Thioredoxin_CS"/>
</dbReference>
<dbReference type="GO" id="GO:0006950">
    <property type="term" value="P:response to stress"/>
    <property type="evidence" value="ECO:0007669"/>
    <property type="project" value="UniProtKB-ARBA"/>
</dbReference>
<organism evidence="6">
    <name type="scientific">marine metagenome</name>
    <dbReference type="NCBI Taxonomy" id="408172"/>
    <lineage>
        <taxon>unclassified sequences</taxon>
        <taxon>metagenomes</taxon>
        <taxon>ecological metagenomes</taxon>
    </lineage>
</organism>
<dbReference type="PANTHER" id="PTHR45663">
    <property type="entry name" value="GEO12009P1"/>
    <property type="match status" value="1"/>
</dbReference>
<dbReference type="InterPro" id="IPR005746">
    <property type="entry name" value="Thioredoxin"/>
</dbReference>
<gene>
    <name evidence="6" type="ORF">METZ01_LOCUS49405</name>
</gene>
<dbReference type="GO" id="GO:0005829">
    <property type="term" value="C:cytosol"/>
    <property type="evidence" value="ECO:0007669"/>
    <property type="project" value="TreeGrafter"/>
</dbReference>
<dbReference type="Pfam" id="PF00085">
    <property type="entry name" value="Thioredoxin"/>
    <property type="match status" value="1"/>
</dbReference>
<dbReference type="PROSITE" id="PS51352">
    <property type="entry name" value="THIOREDOXIN_2"/>
    <property type="match status" value="1"/>
</dbReference>
<dbReference type="CDD" id="cd02956">
    <property type="entry name" value="ybbN"/>
    <property type="match status" value="1"/>
</dbReference>
<dbReference type="AlphaFoldDB" id="A0A381RZJ0"/>
<sequence>MAINKNENLDLQKDQNQQKINYIVDVNTENFMAIVIEQSKSTPVIVDFWAPWCEPCKQLTPILEKIVNGENGRIILAKMNIDDSPEIPQQLKIQSIPAIIAFYNSQPVDGFTGVQPESTIKEFISKILSLSGPSEEEKGMEIAKEMFLNGETEQSFEIFGQIAQSEPENISAISMIGKCYLKLGEPEKAKNILASIENKDDNNQDYISLKAEVDLLRKGEEKTVSDQGMEELMLRVEKNPNDHEANYDLAINFNTKGNYKAAIDCLLSVIEKDRNWKDDKARKQLVEIFDALGQQTQVVNEGRKRLSSILFS</sequence>
<evidence type="ECO:0000256" key="2">
    <source>
        <dbReference type="ARBA" id="ARBA00022982"/>
    </source>
</evidence>
<evidence type="ECO:0000256" key="3">
    <source>
        <dbReference type="ARBA" id="ARBA00023157"/>
    </source>
</evidence>
<keyword evidence="3" id="KW-1015">Disulfide bond</keyword>
<dbReference type="Gene3D" id="3.40.30.10">
    <property type="entry name" value="Glutaredoxin"/>
    <property type="match status" value="1"/>
</dbReference>
<reference evidence="6" key="1">
    <citation type="submission" date="2018-05" db="EMBL/GenBank/DDBJ databases">
        <authorList>
            <person name="Lanie J.A."/>
            <person name="Ng W.-L."/>
            <person name="Kazmierczak K.M."/>
            <person name="Andrzejewski T.M."/>
            <person name="Davidsen T.M."/>
            <person name="Wayne K.J."/>
            <person name="Tettelin H."/>
            <person name="Glass J.I."/>
            <person name="Rusch D."/>
            <person name="Podicherti R."/>
            <person name="Tsui H.-C.T."/>
            <person name="Winkler M.E."/>
        </authorList>
    </citation>
    <scope>NUCLEOTIDE SEQUENCE</scope>
</reference>
<name>A0A381RZJ0_9ZZZZ</name>
<dbReference type="NCBIfam" id="TIGR01068">
    <property type="entry name" value="thioredoxin"/>
    <property type="match status" value="1"/>
</dbReference>
<dbReference type="EMBL" id="UINC01002426">
    <property type="protein sequence ID" value="SUZ96551.1"/>
    <property type="molecule type" value="Genomic_DNA"/>
</dbReference>
<protein>
    <recommendedName>
        <fullName evidence="5">Thioredoxin domain-containing protein</fullName>
    </recommendedName>
</protein>
<evidence type="ECO:0000313" key="6">
    <source>
        <dbReference type="EMBL" id="SUZ96551.1"/>
    </source>
</evidence>
<dbReference type="SUPFAM" id="SSF52833">
    <property type="entry name" value="Thioredoxin-like"/>
    <property type="match status" value="1"/>
</dbReference>
<dbReference type="InterPro" id="IPR011990">
    <property type="entry name" value="TPR-like_helical_dom_sf"/>
</dbReference>